<dbReference type="SUPFAM" id="SSF46565">
    <property type="entry name" value="Chaperone J-domain"/>
    <property type="match status" value="1"/>
</dbReference>
<dbReference type="EMBL" id="CAJVRL010000079">
    <property type="protein sequence ID" value="CAG8957438.1"/>
    <property type="molecule type" value="Genomic_DNA"/>
</dbReference>
<dbReference type="PRINTS" id="PR00625">
    <property type="entry name" value="JDOMAIN"/>
</dbReference>
<evidence type="ECO:0000256" key="2">
    <source>
        <dbReference type="SAM" id="Phobius"/>
    </source>
</evidence>
<dbReference type="Gene3D" id="1.10.287.110">
    <property type="entry name" value="DnaJ domain"/>
    <property type="match status" value="1"/>
</dbReference>
<comment type="caution">
    <text evidence="4">The sequence shown here is derived from an EMBL/GenBank/DDBJ whole genome shotgun (WGS) entry which is preliminary data.</text>
</comment>
<protein>
    <recommendedName>
        <fullName evidence="3">J domain-containing protein</fullName>
    </recommendedName>
</protein>
<accession>A0A9N9L3C7</accession>
<proteinExistence type="predicted"/>
<feature type="compositionally biased region" description="Low complexity" evidence="1">
    <location>
        <begin position="100"/>
        <end position="130"/>
    </location>
</feature>
<dbReference type="Pfam" id="PF00226">
    <property type="entry name" value="DnaJ"/>
    <property type="match status" value="1"/>
</dbReference>
<dbReference type="SMART" id="SM00271">
    <property type="entry name" value="DnaJ"/>
    <property type="match status" value="1"/>
</dbReference>
<evidence type="ECO:0000256" key="1">
    <source>
        <dbReference type="SAM" id="MobiDB-lite"/>
    </source>
</evidence>
<feature type="region of interest" description="Disordered" evidence="1">
    <location>
        <begin position="212"/>
        <end position="236"/>
    </location>
</feature>
<dbReference type="PANTHER" id="PTHR44873:SF1">
    <property type="entry name" value="DNAJ HOMOLOG SUBFAMILY C MEMBER 30, MITOCHONDRIAL"/>
    <property type="match status" value="1"/>
</dbReference>
<dbReference type="OrthoDB" id="10250354at2759"/>
<feature type="compositionally biased region" description="Low complexity" evidence="1">
    <location>
        <begin position="164"/>
        <end position="186"/>
    </location>
</feature>
<keyword evidence="5" id="KW-1185">Reference proteome</keyword>
<dbReference type="InterPro" id="IPR053025">
    <property type="entry name" value="Mito_ATP_Synthase-Asso"/>
</dbReference>
<reference evidence="4" key="1">
    <citation type="submission" date="2021-07" db="EMBL/GenBank/DDBJ databases">
        <authorList>
            <person name="Durling M."/>
        </authorList>
    </citation>
    <scope>NUCLEOTIDE SEQUENCE</scope>
</reference>
<dbReference type="PANTHER" id="PTHR44873">
    <property type="entry name" value="DNAJ HOMOLOG SUBFAMILY C MEMBER 30, MITOCHONDRIAL"/>
    <property type="match status" value="1"/>
</dbReference>
<gene>
    <name evidence="4" type="ORF">HYFRA_00011419</name>
</gene>
<dbReference type="CDD" id="cd06257">
    <property type="entry name" value="DnaJ"/>
    <property type="match status" value="1"/>
</dbReference>
<evidence type="ECO:0000259" key="3">
    <source>
        <dbReference type="PROSITE" id="PS50076"/>
    </source>
</evidence>
<feature type="region of interest" description="Disordered" evidence="1">
    <location>
        <begin position="100"/>
        <end position="193"/>
    </location>
</feature>
<dbReference type="PROSITE" id="PS50076">
    <property type="entry name" value="DNAJ_2"/>
    <property type="match status" value="1"/>
</dbReference>
<dbReference type="Proteomes" id="UP000696280">
    <property type="component" value="Unassembled WGS sequence"/>
</dbReference>
<keyword evidence="2" id="KW-0472">Membrane</keyword>
<dbReference type="InterPro" id="IPR001623">
    <property type="entry name" value="DnaJ_domain"/>
</dbReference>
<keyword evidence="2" id="KW-1133">Transmembrane helix</keyword>
<name>A0A9N9L3C7_9HELO</name>
<evidence type="ECO:0000313" key="5">
    <source>
        <dbReference type="Proteomes" id="UP000696280"/>
    </source>
</evidence>
<dbReference type="InterPro" id="IPR036869">
    <property type="entry name" value="J_dom_sf"/>
</dbReference>
<evidence type="ECO:0000313" key="4">
    <source>
        <dbReference type="EMBL" id="CAG8957438.1"/>
    </source>
</evidence>
<organism evidence="4 5">
    <name type="scientific">Hymenoscyphus fraxineus</name>
    <dbReference type="NCBI Taxonomy" id="746836"/>
    <lineage>
        <taxon>Eukaryota</taxon>
        <taxon>Fungi</taxon>
        <taxon>Dikarya</taxon>
        <taxon>Ascomycota</taxon>
        <taxon>Pezizomycotina</taxon>
        <taxon>Leotiomycetes</taxon>
        <taxon>Helotiales</taxon>
        <taxon>Helotiaceae</taxon>
        <taxon>Hymenoscyphus</taxon>
    </lineage>
</organism>
<feature type="transmembrane region" description="Helical" evidence="2">
    <location>
        <begin position="242"/>
        <end position="262"/>
    </location>
</feature>
<dbReference type="AlphaFoldDB" id="A0A9N9L3C7"/>
<keyword evidence="2" id="KW-0812">Transmembrane</keyword>
<feature type="domain" description="J" evidence="3">
    <location>
        <begin position="31"/>
        <end position="96"/>
    </location>
</feature>
<feature type="compositionally biased region" description="Basic and acidic residues" evidence="1">
    <location>
        <begin position="222"/>
        <end position="231"/>
    </location>
</feature>
<sequence length="281" mass="31080">MPRILPLLRTPSTQRLFHTSTKLQNASTQPTHYETLKIPPNATPAEVKKSFYTLSKAHHPDLHPNDPHASTHFVAISNAYTILGTPSKRAQYDREILQHPNSHSHSSQPTTHKGSYHSSGPAGGRPASGLSRRRTHFQGPPPSFYRSGGWGDHSAKRAAAQNGSSRSDPASDSSTSNTSPSSSSSSYMNQPYHLHNDVPHFDWREHLRTQENHSRRLRARRRMMEDPRAGEGDVDEGQSGTLVNMLFMGGIVFLAGYVPWVFMNNTIWSGSGGGKKKAREG</sequence>